<dbReference type="EMBL" id="CP061510">
    <property type="protein sequence ID" value="QSB46226.1"/>
    <property type="molecule type" value="Genomic_DNA"/>
</dbReference>
<dbReference type="Gene3D" id="3.90.79.10">
    <property type="entry name" value="Nucleoside Triphosphate Pyrophosphohydrolase"/>
    <property type="match status" value="1"/>
</dbReference>
<dbReference type="Pfam" id="PF00293">
    <property type="entry name" value="NUDIX"/>
    <property type="match status" value="1"/>
</dbReference>
<comment type="cofactor">
    <cofactor evidence="1">
        <name>Mg(2+)</name>
        <dbReference type="ChEBI" id="CHEBI:18420"/>
    </cofactor>
</comment>
<evidence type="ECO:0000259" key="3">
    <source>
        <dbReference type="PROSITE" id="PS51462"/>
    </source>
</evidence>
<reference evidence="4 5" key="1">
    <citation type="submission" date="2020-09" db="EMBL/GenBank/DDBJ databases">
        <title>Complete genome sequence of altererythrobacter flavus SS-21NJ, isolated from Dongying oil sludge in Shandong province.</title>
        <authorList>
            <person name="Sun S."/>
            <person name="Zhang Z."/>
        </authorList>
    </citation>
    <scope>NUCLEOTIDE SEQUENCE [LARGE SCALE GENOMIC DNA]</scope>
    <source>
        <strain evidence="4 5">SS-21NJ</strain>
    </source>
</reference>
<dbReference type="PROSITE" id="PS51462">
    <property type="entry name" value="NUDIX"/>
    <property type="match status" value="1"/>
</dbReference>
<organism evidence="4 5">
    <name type="scientific">Tsuneonella flava</name>
    <dbReference type="NCBI Taxonomy" id="2055955"/>
    <lineage>
        <taxon>Bacteria</taxon>
        <taxon>Pseudomonadati</taxon>
        <taxon>Pseudomonadota</taxon>
        <taxon>Alphaproteobacteria</taxon>
        <taxon>Sphingomonadales</taxon>
        <taxon>Erythrobacteraceae</taxon>
        <taxon>Tsuneonella</taxon>
    </lineage>
</organism>
<evidence type="ECO:0000313" key="5">
    <source>
        <dbReference type="Proteomes" id="UP000663637"/>
    </source>
</evidence>
<dbReference type="Proteomes" id="UP000663637">
    <property type="component" value="Chromosome"/>
</dbReference>
<dbReference type="PANTHER" id="PTHR43046:SF16">
    <property type="entry name" value="ADP-RIBOSE PYROPHOSPHATASE YJHB-RELATED"/>
    <property type="match status" value="1"/>
</dbReference>
<name>A0ABX7KFB9_9SPHN</name>
<keyword evidence="2" id="KW-0378">Hydrolase</keyword>
<dbReference type="PROSITE" id="PS00893">
    <property type="entry name" value="NUDIX_BOX"/>
    <property type="match status" value="1"/>
</dbReference>
<keyword evidence="5" id="KW-1185">Reference proteome</keyword>
<dbReference type="PANTHER" id="PTHR43046">
    <property type="entry name" value="GDP-MANNOSE MANNOSYL HYDROLASE"/>
    <property type="match status" value="1"/>
</dbReference>
<evidence type="ECO:0000256" key="2">
    <source>
        <dbReference type="ARBA" id="ARBA00022801"/>
    </source>
</evidence>
<gene>
    <name evidence="4" type="ORF">IDJ81_14415</name>
</gene>
<feature type="domain" description="Nudix hydrolase" evidence="3">
    <location>
        <begin position="30"/>
        <end position="154"/>
    </location>
</feature>
<dbReference type="InterPro" id="IPR015797">
    <property type="entry name" value="NUDIX_hydrolase-like_dom_sf"/>
</dbReference>
<protein>
    <submittedName>
        <fullName evidence="4">NUDIX domain-containing protein</fullName>
    </submittedName>
</protein>
<dbReference type="InterPro" id="IPR020084">
    <property type="entry name" value="NUDIX_hydrolase_CS"/>
</dbReference>
<sequence length="156" mass="17283">MERLLPRGLHRLALRVAHRVRHRYRLLFRPAIAGVSVFVGDGTGGLLLVRHSYGSGAWSLPGGGMSHDEDPLDAARREMAEELGIDLADMRLIEKLEETISGAPHTAYLVAAQAVGELRPDGREVIEARFFGSGEWPEPISPLARKRIAVWEDDVR</sequence>
<dbReference type="SUPFAM" id="SSF55811">
    <property type="entry name" value="Nudix"/>
    <property type="match status" value="1"/>
</dbReference>
<dbReference type="InterPro" id="IPR000086">
    <property type="entry name" value="NUDIX_hydrolase_dom"/>
</dbReference>
<evidence type="ECO:0000256" key="1">
    <source>
        <dbReference type="ARBA" id="ARBA00001946"/>
    </source>
</evidence>
<accession>A0ABX7KFB9</accession>
<evidence type="ECO:0000313" key="4">
    <source>
        <dbReference type="EMBL" id="QSB46226.1"/>
    </source>
</evidence>
<proteinExistence type="predicted"/>